<name>I1C0M3_RHIO9</name>
<reference evidence="2 3" key="1">
    <citation type="journal article" date="2009" name="PLoS Genet.">
        <title>Genomic analysis of the basal lineage fungus Rhizopus oryzae reveals a whole-genome duplication.</title>
        <authorList>
            <person name="Ma L.-J."/>
            <person name="Ibrahim A.S."/>
            <person name="Skory C."/>
            <person name="Grabherr M.G."/>
            <person name="Burger G."/>
            <person name="Butler M."/>
            <person name="Elias M."/>
            <person name="Idnurm A."/>
            <person name="Lang B.F."/>
            <person name="Sone T."/>
            <person name="Abe A."/>
            <person name="Calvo S.E."/>
            <person name="Corrochano L.M."/>
            <person name="Engels R."/>
            <person name="Fu J."/>
            <person name="Hansberg W."/>
            <person name="Kim J.-M."/>
            <person name="Kodira C.D."/>
            <person name="Koehrsen M.J."/>
            <person name="Liu B."/>
            <person name="Miranda-Saavedra D."/>
            <person name="O'Leary S."/>
            <person name="Ortiz-Castellanos L."/>
            <person name="Poulter R."/>
            <person name="Rodriguez-Romero J."/>
            <person name="Ruiz-Herrera J."/>
            <person name="Shen Y.-Q."/>
            <person name="Zeng Q."/>
            <person name="Galagan J."/>
            <person name="Birren B.W."/>
            <person name="Cuomo C.A."/>
            <person name="Wickes B.L."/>
        </authorList>
    </citation>
    <scope>NUCLEOTIDE SEQUENCE [LARGE SCALE GENOMIC DNA]</scope>
    <source>
        <strain evidence="3">RA 99-880 / ATCC MYA-4621 / FGSC 9543 / NRRL 43880</strain>
    </source>
</reference>
<organism evidence="2 3">
    <name type="scientific">Rhizopus delemar (strain RA 99-880 / ATCC MYA-4621 / FGSC 9543 / NRRL 43880)</name>
    <name type="common">Mucormycosis agent</name>
    <name type="synonym">Rhizopus arrhizus var. delemar</name>
    <dbReference type="NCBI Taxonomy" id="246409"/>
    <lineage>
        <taxon>Eukaryota</taxon>
        <taxon>Fungi</taxon>
        <taxon>Fungi incertae sedis</taxon>
        <taxon>Mucoromycota</taxon>
        <taxon>Mucoromycotina</taxon>
        <taxon>Mucoromycetes</taxon>
        <taxon>Mucorales</taxon>
        <taxon>Mucorineae</taxon>
        <taxon>Rhizopodaceae</taxon>
        <taxon>Rhizopus</taxon>
    </lineage>
</organism>
<dbReference type="InParanoid" id="I1C0M3"/>
<evidence type="ECO:0000313" key="3">
    <source>
        <dbReference type="Proteomes" id="UP000009138"/>
    </source>
</evidence>
<dbReference type="EMBL" id="CH476735">
    <property type="protein sequence ID" value="EIE82003.1"/>
    <property type="molecule type" value="Genomic_DNA"/>
</dbReference>
<dbReference type="RefSeq" id="XP_067517399.1">
    <property type="nucleotide sequence ID" value="XM_067661298.1"/>
</dbReference>
<feature type="region of interest" description="Disordered" evidence="1">
    <location>
        <begin position="1"/>
        <end position="39"/>
    </location>
</feature>
<evidence type="ECO:0000256" key="1">
    <source>
        <dbReference type="SAM" id="MobiDB-lite"/>
    </source>
</evidence>
<sequence>MAYDSSLPQSTLETDNKGLTTNEASKDKKSSVGYTVLAH</sequence>
<dbReference type="Proteomes" id="UP000009138">
    <property type="component" value="Unassembled WGS sequence"/>
</dbReference>
<feature type="compositionally biased region" description="Polar residues" evidence="1">
    <location>
        <begin position="1"/>
        <end position="23"/>
    </location>
</feature>
<dbReference type="AlphaFoldDB" id="I1C0M3"/>
<keyword evidence="3" id="KW-1185">Reference proteome</keyword>
<dbReference type="OrthoDB" id="2220692at2759"/>
<dbReference type="VEuPathDB" id="FungiDB:RO3G_06708"/>
<accession>I1C0M3</accession>
<proteinExistence type="predicted"/>
<protein>
    <submittedName>
        <fullName evidence="2">Uncharacterized protein</fullName>
    </submittedName>
</protein>
<dbReference type="GeneID" id="93613679"/>
<gene>
    <name evidence="2" type="ORF">RO3G_06708</name>
</gene>
<evidence type="ECO:0000313" key="2">
    <source>
        <dbReference type="EMBL" id="EIE82003.1"/>
    </source>
</evidence>